<evidence type="ECO:0000256" key="1">
    <source>
        <dbReference type="ARBA" id="ARBA00001946"/>
    </source>
</evidence>
<dbReference type="InterPro" id="IPR039657">
    <property type="entry name" value="Dimethylallyltransferase"/>
</dbReference>
<comment type="subunit">
    <text evidence="10">Monomer.</text>
</comment>
<evidence type="ECO:0000256" key="9">
    <source>
        <dbReference type="ARBA" id="ARBA00049563"/>
    </source>
</evidence>
<proteinExistence type="inferred from homology"/>
<protein>
    <recommendedName>
        <fullName evidence="10">tRNA dimethylallyltransferase</fullName>
        <ecNumber evidence="10">2.5.1.75</ecNumber>
    </recommendedName>
    <alternativeName>
        <fullName evidence="10">Dimethylallyl diphosphate:tRNA dimethylallyltransferase</fullName>
        <shortName evidence="10">DMAPP:tRNA dimethylallyltransferase</shortName>
        <shortName evidence="10">DMATase</shortName>
    </alternativeName>
    <alternativeName>
        <fullName evidence="10">Isopentenyl-diphosphate:tRNA isopentenyltransferase</fullName>
        <shortName evidence="10">IPP transferase</shortName>
        <shortName evidence="10">IPPT</shortName>
        <shortName evidence="10">IPTase</shortName>
    </alternativeName>
</protein>
<evidence type="ECO:0000256" key="13">
    <source>
        <dbReference type="RuleBase" id="RU003785"/>
    </source>
</evidence>
<evidence type="ECO:0000256" key="4">
    <source>
        <dbReference type="ARBA" id="ARBA00022679"/>
    </source>
</evidence>
<keyword evidence="5 10" id="KW-0819">tRNA processing</keyword>
<comment type="caution">
    <text evidence="14">The sequence shown here is derived from an EMBL/GenBank/DDBJ whole genome shotgun (WGS) entry which is preliminary data.</text>
</comment>
<keyword evidence="15" id="KW-1185">Reference proteome</keyword>
<dbReference type="GO" id="GO:0052381">
    <property type="term" value="F:tRNA dimethylallyltransferase activity"/>
    <property type="evidence" value="ECO:0007669"/>
    <property type="project" value="UniProtKB-UniRule"/>
</dbReference>
<evidence type="ECO:0000256" key="10">
    <source>
        <dbReference type="HAMAP-Rule" id="MF_00185"/>
    </source>
</evidence>
<feature type="binding site" evidence="10">
    <location>
        <begin position="12"/>
        <end position="17"/>
    </location>
    <ligand>
        <name>substrate</name>
    </ligand>
</feature>
<evidence type="ECO:0000313" key="14">
    <source>
        <dbReference type="EMBL" id="MVO10487.1"/>
    </source>
</evidence>
<keyword evidence="7 10" id="KW-0067">ATP-binding</keyword>
<keyword evidence="4 10" id="KW-0808">Transferase</keyword>
<keyword evidence="8 10" id="KW-0460">Magnesium</keyword>
<accession>A0A6I4IUA0</accession>
<reference evidence="15" key="1">
    <citation type="submission" date="2019-05" db="EMBL/GenBank/DDBJ databases">
        <title>Flavobacterium profundi sp. nov., isolated from a deep-sea seamount.</title>
        <authorList>
            <person name="Zhang D.-C."/>
        </authorList>
    </citation>
    <scope>NUCLEOTIDE SEQUENCE [LARGE SCALE GENOMIC DNA]</scope>
    <source>
        <strain evidence="15">TP390</strain>
    </source>
</reference>
<feature type="site" description="Interaction with substrate tRNA" evidence="10">
    <location>
        <position position="101"/>
    </location>
</feature>
<dbReference type="AlphaFoldDB" id="A0A6I4IUA0"/>
<dbReference type="Gene3D" id="3.40.50.300">
    <property type="entry name" value="P-loop containing nucleotide triphosphate hydrolases"/>
    <property type="match status" value="1"/>
</dbReference>
<dbReference type="PANTHER" id="PTHR11088:SF60">
    <property type="entry name" value="TRNA DIMETHYLALLYLTRANSFERASE"/>
    <property type="match status" value="1"/>
</dbReference>
<comment type="catalytic activity">
    <reaction evidence="9 10 11">
        <text>adenosine(37) in tRNA + dimethylallyl diphosphate = N(6)-dimethylallyladenosine(37) in tRNA + diphosphate</text>
        <dbReference type="Rhea" id="RHEA:26482"/>
        <dbReference type="Rhea" id="RHEA-COMP:10162"/>
        <dbReference type="Rhea" id="RHEA-COMP:10375"/>
        <dbReference type="ChEBI" id="CHEBI:33019"/>
        <dbReference type="ChEBI" id="CHEBI:57623"/>
        <dbReference type="ChEBI" id="CHEBI:74411"/>
        <dbReference type="ChEBI" id="CHEBI:74415"/>
        <dbReference type="EC" id="2.5.1.75"/>
    </reaction>
</comment>
<dbReference type="PANTHER" id="PTHR11088">
    <property type="entry name" value="TRNA DIMETHYLALLYLTRANSFERASE"/>
    <property type="match status" value="1"/>
</dbReference>
<comment type="similarity">
    <text evidence="3 10 13">Belongs to the IPP transferase family.</text>
</comment>
<evidence type="ECO:0000256" key="3">
    <source>
        <dbReference type="ARBA" id="ARBA00005842"/>
    </source>
</evidence>
<dbReference type="RefSeq" id="WP_140998911.1">
    <property type="nucleotide sequence ID" value="NZ_VDCZ01000012.1"/>
</dbReference>
<keyword evidence="6 10" id="KW-0547">Nucleotide-binding</keyword>
<feature type="region of interest" description="Interaction with substrate tRNA" evidence="10">
    <location>
        <begin position="165"/>
        <end position="169"/>
    </location>
</feature>
<evidence type="ECO:0000313" key="15">
    <source>
        <dbReference type="Proteomes" id="UP000431264"/>
    </source>
</evidence>
<dbReference type="SUPFAM" id="SSF52540">
    <property type="entry name" value="P-loop containing nucleoside triphosphate hydrolases"/>
    <property type="match status" value="2"/>
</dbReference>
<organism evidence="14 15">
    <name type="scientific">Flavobacterium profundi</name>
    <dbReference type="NCBI Taxonomy" id="1774945"/>
    <lineage>
        <taxon>Bacteria</taxon>
        <taxon>Pseudomonadati</taxon>
        <taxon>Bacteroidota</taxon>
        <taxon>Flavobacteriia</taxon>
        <taxon>Flavobacteriales</taxon>
        <taxon>Flavobacteriaceae</taxon>
        <taxon>Flavobacterium</taxon>
    </lineage>
</organism>
<comment type="caution">
    <text evidence="10">Lacks conserved residue(s) required for the propagation of feature annotation.</text>
</comment>
<dbReference type="InterPro" id="IPR027417">
    <property type="entry name" value="P-loop_NTPase"/>
</dbReference>
<dbReference type="Proteomes" id="UP000431264">
    <property type="component" value="Unassembled WGS sequence"/>
</dbReference>
<evidence type="ECO:0000256" key="7">
    <source>
        <dbReference type="ARBA" id="ARBA00022840"/>
    </source>
</evidence>
<evidence type="ECO:0000256" key="11">
    <source>
        <dbReference type="RuleBase" id="RU003783"/>
    </source>
</evidence>
<sequence>MNNYLITIIGPTAIGKTALSIQLARYFNCEILSCDSRQFFKEMRIGTAVPNTEELAAASHHFIQNISIQEAYSVGDFEEEALVKLDTLFQKNPIQIIVGGSGLYVDAVLKGFDTFPDIEVSVRDQINAKYEKEGISYLQEQLQTLDPTYYHTLLTENPQTLQNPQRMKRFVEVCLGSGQPYSSFIGKRKNKRNFTPIIIGLEADRAVMYERINKRVDLMLEEGLLDEVKELIPYKNLNALQTVGYRELFDYFDKKTTLEFAIEEIKKNTRRFAKRQITWFKRTENAKWFPYQTNVQEIINYIKLQL</sequence>
<dbReference type="Gene3D" id="1.10.20.140">
    <property type="match status" value="1"/>
</dbReference>
<comment type="cofactor">
    <cofactor evidence="1 10">
        <name>Mg(2+)</name>
        <dbReference type="ChEBI" id="CHEBI:18420"/>
    </cofactor>
</comment>
<feature type="binding site" evidence="10">
    <location>
        <begin position="10"/>
        <end position="17"/>
    </location>
    <ligand>
        <name>ATP</name>
        <dbReference type="ChEBI" id="CHEBI:30616"/>
    </ligand>
</feature>
<dbReference type="GO" id="GO:0005524">
    <property type="term" value="F:ATP binding"/>
    <property type="evidence" value="ECO:0007669"/>
    <property type="project" value="UniProtKB-UniRule"/>
</dbReference>
<feature type="region of interest" description="Interaction with substrate tRNA" evidence="10">
    <location>
        <begin position="35"/>
        <end position="38"/>
    </location>
</feature>
<evidence type="ECO:0000256" key="12">
    <source>
        <dbReference type="RuleBase" id="RU003784"/>
    </source>
</evidence>
<evidence type="ECO:0000256" key="5">
    <source>
        <dbReference type="ARBA" id="ARBA00022694"/>
    </source>
</evidence>
<dbReference type="GO" id="GO:0006400">
    <property type="term" value="P:tRNA modification"/>
    <property type="evidence" value="ECO:0007669"/>
    <property type="project" value="TreeGrafter"/>
</dbReference>
<dbReference type="HAMAP" id="MF_00185">
    <property type="entry name" value="IPP_trans"/>
    <property type="match status" value="1"/>
</dbReference>
<evidence type="ECO:0000256" key="2">
    <source>
        <dbReference type="ARBA" id="ARBA00003213"/>
    </source>
</evidence>
<evidence type="ECO:0000256" key="8">
    <source>
        <dbReference type="ARBA" id="ARBA00022842"/>
    </source>
</evidence>
<feature type="site" description="Interaction with substrate tRNA" evidence="10">
    <location>
        <position position="123"/>
    </location>
</feature>
<dbReference type="EMBL" id="WQLW01000012">
    <property type="protein sequence ID" value="MVO10487.1"/>
    <property type="molecule type" value="Genomic_DNA"/>
</dbReference>
<dbReference type="OrthoDB" id="9776390at2"/>
<name>A0A6I4IUA0_9FLAO</name>
<comment type="function">
    <text evidence="2 10 12">Catalyzes the transfer of a dimethylallyl group onto the adenine at position 37 in tRNAs that read codons beginning with uridine, leading to the formation of N6-(dimethylallyl)adenosine (i(6)A).</text>
</comment>
<gene>
    <name evidence="10 14" type="primary">miaA</name>
    <name evidence="14" type="ORF">GOQ30_15040</name>
</gene>
<dbReference type="EC" id="2.5.1.75" evidence="10"/>
<evidence type="ECO:0000256" key="6">
    <source>
        <dbReference type="ARBA" id="ARBA00022741"/>
    </source>
</evidence>
<dbReference type="NCBIfam" id="TIGR00174">
    <property type="entry name" value="miaA"/>
    <property type="match status" value="1"/>
</dbReference>
<dbReference type="InterPro" id="IPR018022">
    <property type="entry name" value="IPT"/>
</dbReference>
<dbReference type="Pfam" id="PF01715">
    <property type="entry name" value="IPPT"/>
    <property type="match status" value="1"/>
</dbReference>